<gene>
    <name evidence="1" type="ORF">ACJDT4_04335</name>
</gene>
<dbReference type="RefSeq" id="WP_406786310.1">
    <property type="nucleotide sequence ID" value="NZ_JBJIAA010000003.1"/>
</dbReference>
<reference evidence="1 2" key="1">
    <citation type="submission" date="2024-11" db="EMBL/GenBank/DDBJ databases">
        <authorList>
            <person name="Heng Y.C."/>
            <person name="Lim A.C.H."/>
            <person name="Lee J.K.Y."/>
            <person name="Kittelmann S."/>
        </authorList>
    </citation>
    <scope>NUCLEOTIDE SEQUENCE [LARGE SCALE GENOMIC DNA]</scope>
    <source>
        <strain evidence="1 2">WILCCON 0114</strain>
    </source>
</reference>
<dbReference type="Proteomes" id="UP001623592">
    <property type="component" value="Unassembled WGS sequence"/>
</dbReference>
<name>A0ABW8TBS3_9CLOT</name>
<proteinExistence type="predicted"/>
<evidence type="ECO:0000313" key="1">
    <source>
        <dbReference type="EMBL" id="MFL0249641.1"/>
    </source>
</evidence>
<sequence>MENKRVNLKLSGAGIASGGFYNEVKLSGGCQINGDIDCNFMKTSGACSVKGNITSKQLLTSGSFSSTGNIDTEIFKSSGASKLSGNLKGDEVTISGGGSTSGDIKVSKLNISGGFSSGGKIIGGEINLTGGIKIEKDCECDKFSSKGSFNIGGTLNADEINITIYDYCTACEIVGQNIDIRYSSDISSSILHIIKGMLSSSSSGLTVETIEGDNIYLEHTNAKIVRGNKITIGDSCNIEKVEYKDSLDVTGNSEIREKNKL</sequence>
<protein>
    <submittedName>
        <fullName evidence="1">Cell shape determination protein CcmA</fullName>
    </submittedName>
</protein>
<evidence type="ECO:0000313" key="2">
    <source>
        <dbReference type="Proteomes" id="UP001623592"/>
    </source>
</evidence>
<dbReference type="EMBL" id="JBJIAA010000003">
    <property type="protein sequence ID" value="MFL0249641.1"/>
    <property type="molecule type" value="Genomic_DNA"/>
</dbReference>
<accession>A0ABW8TBS3</accession>
<comment type="caution">
    <text evidence="1">The sequence shown here is derived from an EMBL/GenBank/DDBJ whole genome shotgun (WGS) entry which is preliminary data.</text>
</comment>
<organism evidence="1 2">
    <name type="scientific">Clostridium neuense</name>
    <dbReference type="NCBI Taxonomy" id="1728934"/>
    <lineage>
        <taxon>Bacteria</taxon>
        <taxon>Bacillati</taxon>
        <taxon>Bacillota</taxon>
        <taxon>Clostridia</taxon>
        <taxon>Eubacteriales</taxon>
        <taxon>Clostridiaceae</taxon>
        <taxon>Clostridium</taxon>
    </lineage>
</organism>
<keyword evidence="2" id="KW-1185">Reference proteome</keyword>